<dbReference type="EMBL" id="BDGG01000005">
    <property type="protein sequence ID" value="GAV00113.1"/>
    <property type="molecule type" value="Genomic_DNA"/>
</dbReference>
<feature type="region of interest" description="Disordered" evidence="1">
    <location>
        <begin position="37"/>
        <end position="76"/>
    </location>
</feature>
<evidence type="ECO:0000313" key="2">
    <source>
        <dbReference type="EMBL" id="GAV00113.1"/>
    </source>
</evidence>
<sequence>MPISAQSKFFSAFETAQSSVPCEETYRLIVPRFSLSPSQSTKWISESSRKSKHPRNPKRRRPMTTKKKRKNPTCST</sequence>
<protein>
    <submittedName>
        <fullName evidence="2">Uncharacterized protein</fullName>
    </submittedName>
</protein>
<evidence type="ECO:0000313" key="3">
    <source>
        <dbReference type="Proteomes" id="UP000186922"/>
    </source>
</evidence>
<evidence type="ECO:0000256" key="1">
    <source>
        <dbReference type="SAM" id="MobiDB-lite"/>
    </source>
</evidence>
<accession>A0A1D1VJ36</accession>
<dbReference type="Proteomes" id="UP000186922">
    <property type="component" value="Unassembled WGS sequence"/>
</dbReference>
<proteinExistence type="predicted"/>
<gene>
    <name evidence="2" type="primary">RvY_11007</name>
    <name evidence="2" type="synonym">RvY_11007.1</name>
    <name evidence="2" type="ORF">RvY_11007-1</name>
</gene>
<organism evidence="2 3">
    <name type="scientific">Ramazzottius varieornatus</name>
    <name type="common">Water bear</name>
    <name type="synonym">Tardigrade</name>
    <dbReference type="NCBI Taxonomy" id="947166"/>
    <lineage>
        <taxon>Eukaryota</taxon>
        <taxon>Metazoa</taxon>
        <taxon>Ecdysozoa</taxon>
        <taxon>Tardigrada</taxon>
        <taxon>Eutardigrada</taxon>
        <taxon>Parachela</taxon>
        <taxon>Hypsibioidea</taxon>
        <taxon>Ramazzottiidae</taxon>
        <taxon>Ramazzottius</taxon>
    </lineage>
</organism>
<dbReference type="AlphaFoldDB" id="A0A1D1VJ36"/>
<name>A0A1D1VJ36_RAMVA</name>
<feature type="compositionally biased region" description="Polar residues" evidence="1">
    <location>
        <begin position="37"/>
        <end position="46"/>
    </location>
</feature>
<comment type="caution">
    <text evidence="2">The sequence shown here is derived from an EMBL/GenBank/DDBJ whole genome shotgun (WGS) entry which is preliminary data.</text>
</comment>
<feature type="compositionally biased region" description="Basic residues" evidence="1">
    <location>
        <begin position="50"/>
        <end position="76"/>
    </location>
</feature>
<reference evidence="2 3" key="1">
    <citation type="journal article" date="2016" name="Nat. Commun.">
        <title>Extremotolerant tardigrade genome and improved radiotolerance of human cultured cells by tardigrade-unique protein.</title>
        <authorList>
            <person name="Hashimoto T."/>
            <person name="Horikawa D.D."/>
            <person name="Saito Y."/>
            <person name="Kuwahara H."/>
            <person name="Kozuka-Hata H."/>
            <person name="Shin-I T."/>
            <person name="Minakuchi Y."/>
            <person name="Ohishi K."/>
            <person name="Motoyama A."/>
            <person name="Aizu T."/>
            <person name="Enomoto A."/>
            <person name="Kondo K."/>
            <person name="Tanaka S."/>
            <person name="Hara Y."/>
            <person name="Koshikawa S."/>
            <person name="Sagara H."/>
            <person name="Miura T."/>
            <person name="Yokobori S."/>
            <person name="Miyagawa K."/>
            <person name="Suzuki Y."/>
            <person name="Kubo T."/>
            <person name="Oyama M."/>
            <person name="Kohara Y."/>
            <person name="Fujiyama A."/>
            <person name="Arakawa K."/>
            <person name="Katayama T."/>
            <person name="Toyoda A."/>
            <person name="Kunieda T."/>
        </authorList>
    </citation>
    <scope>NUCLEOTIDE SEQUENCE [LARGE SCALE GENOMIC DNA]</scope>
    <source>
        <strain evidence="2 3">YOKOZUNA-1</strain>
    </source>
</reference>
<keyword evidence="3" id="KW-1185">Reference proteome</keyword>